<dbReference type="RefSeq" id="WP_196149121.1">
    <property type="nucleotide sequence ID" value="NZ_JADMLG010000003.1"/>
</dbReference>
<name>A0A931I8U7_9NOCA</name>
<keyword evidence="1" id="KW-1133">Transmembrane helix</keyword>
<evidence type="ECO:0000313" key="3">
    <source>
        <dbReference type="Proteomes" id="UP000655751"/>
    </source>
</evidence>
<protein>
    <submittedName>
        <fullName evidence="2">Uncharacterized protein</fullName>
    </submittedName>
</protein>
<sequence>MGVLDIVLLVAAIVVVVLTVVVIVARVALGKARRSAQETIAATFAPGEALRTDPMANFFGLASKAGLQIRGNGPLVLTGTRLWFQRIGSDAPLEISLASVTDVDLVRSHAGKTVSRDLLRVTFDGDSAAWYVREPAAWRDRILTGRPEFH</sequence>
<dbReference type="AlphaFoldDB" id="A0A931I8U7"/>
<keyword evidence="1" id="KW-0472">Membrane</keyword>
<organism evidence="2 3">
    <name type="scientific">Nocardia bovistercoris</name>
    <dbReference type="NCBI Taxonomy" id="2785916"/>
    <lineage>
        <taxon>Bacteria</taxon>
        <taxon>Bacillati</taxon>
        <taxon>Actinomycetota</taxon>
        <taxon>Actinomycetes</taxon>
        <taxon>Mycobacteriales</taxon>
        <taxon>Nocardiaceae</taxon>
        <taxon>Nocardia</taxon>
    </lineage>
</organism>
<reference evidence="2" key="1">
    <citation type="submission" date="2020-11" db="EMBL/GenBank/DDBJ databases">
        <title>Nocardia NEAU-351.nov., a novel actinomycete isolated from the cow dung.</title>
        <authorList>
            <person name="Zhang X."/>
        </authorList>
    </citation>
    <scope>NUCLEOTIDE SEQUENCE</scope>
    <source>
        <strain evidence="2">NEAU-351</strain>
    </source>
</reference>
<dbReference type="Proteomes" id="UP000655751">
    <property type="component" value="Unassembled WGS sequence"/>
</dbReference>
<evidence type="ECO:0000313" key="2">
    <source>
        <dbReference type="EMBL" id="MBH0776814.1"/>
    </source>
</evidence>
<dbReference type="EMBL" id="JADMLG010000003">
    <property type="protein sequence ID" value="MBH0776814.1"/>
    <property type="molecule type" value="Genomic_DNA"/>
</dbReference>
<keyword evidence="1" id="KW-0812">Transmembrane</keyword>
<accession>A0A931I8U7</accession>
<evidence type="ECO:0000256" key="1">
    <source>
        <dbReference type="SAM" id="Phobius"/>
    </source>
</evidence>
<keyword evidence="3" id="KW-1185">Reference proteome</keyword>
<comment type="caution">
    <text evidence="2">The sequence shown here is derived from an EMBL/GenBank/DDBJ whole genome shotgun (WGS) entry which is preliminary data.</text>
</comment>
<gene>
    <name evidence="2" type="ORF">IT779_11010</name>
</gene>
<proteinExistence type="predicted"/>
<feature type="transmembrane region" description="Helical" evidence="1">
    <location>
        <begin position="6"/>
        <end position="29"/>
    </location>
</feature>